<evidence type="ECO:0000313" key="8">
    <source>
        <dbReference type="EMBL" id="CDN52051.1"/>
    </source>
</evidence>
<dbReference type="InterPro" id="IPR027417">
    <property type="entry name" value="P-loop_NTPase"/>
</dbReference>
<dbReference type="AlphaFoldDB" id="A0A068T1W9"/>
<evidence type="ECO:0000256" key="4">
    <source>
        <dbReference type="ARBA" id="ARBA00022989"/>
    </source>
</evidence>
<dbReference type="EMBL" id="HG938354">
    <property type="protein sequence ID" value="CDN52051.1"/>
    <property type="molecule type" value="Genomic_DNA"/>
</dbReference>
<evidence type="ECO:0000256" key="6">
    <source>
        <dbReference type="SAM" id="Phobius"/>
    </source>
</evidence>
<evidence type="ECO:0000256" key="5">
    <source>
        <dbReference type="ARBA" id="ARBA00023136"/>
    </source>
</evidence>
<keyword evidence="5 6" id="KW-0472">Membrane</keyword>
<evidence type="ECO:0000313" key="9">
    <source>
        <dbReference type="Proteomes" id="UP000028181"/>
    </source>
</evidence>
<dbReference type="HOGENOM" id="CLU_009912_2_0_5"/>
<reference evidence="9" key="1">
    <citation type="journal article" date="2014" name="BMC Genomics">
        <title>Genome sequencing of two Neorhizobium galegae strains reveals a noeT gene responsible for the unusual acetylation of the nodulation factors.</title>
        <authorList>
            <person name="Osterman J."/>
            <person name="Marsh J."/>
            <person name="Laine P.K."/>
            <person name="Zeng Z."/>
            <person name="Alatalo E."/>
            <person name="Sullivan J.T."/>
            <person name="Young J.P."/>
            <person name="Thomas-Oates J."/>
            <person name="Paulin L."/>
            <person name="Lindstrom K."/>
        </authorList>
    </citation>
    <scope>NUCLEOTIDE SEQUENCE [LARGE SCALE GENOMIC DNA]</scope>
    <source>
        <strain evidence="9">HAMBI 540</strain>
    </source>
</reference>
<dbReference type="OrthoDB" id="8404680at2"/>
<keyword evidence="2" id="KW-1003">Cell membrane</keyword>
<dbReference type="KEGG" id="ngg:RG540_PA13750"/>
<name>A0A068T1W9_NEOGA</name>
<dbReference type="eggNOG" id="COG0489">
    <property type="taxonomic scope" value="Bacteria"/>
</dbReference>
<feature type="transmembrane region" description="Helical" evidence="6">
    <location>
        <begin position="387"/>
        <end position="411"/>
    </location>
</feature>
<accession>A0A068T1W9</accession>
<dbReference type="GO" id="GO:0004713">
    <property type="term" value="F:protein tyrosine kinase activity"/>
    <property type="evidence" value="ECO:0007669"/>
    <property type="project" value="TreeGrafter"/>
</dbReference>
<evidence type="ECO:0000256" key="3">
    <source>
        <dbReference type="ARBA" id="ARBA00022692"/>
    </source>
</evidence>
<evidence type="ECO:0000256" key="2">
    <source>
        <dbReference type="ARBA" id="ARBA00022475"/>
    </source>
</evidence>
<dbReference type="RefSeq" id="WP_041365794.1">
    <property type="nucleotide sequence ID" value="NZ_HG938354.1"/>
</dbReference>
<dbReference type="InterPro" id="IPR050445">
    <property type="entry name" value="Bact_polysacc_biosynth/exp"/>
</dbReference>
<dbReference type="PANTHER" id="PTHR32309">
    <property type="entry name" value="TYROSINE-PROTEIN KINASE"/>
    <property type="match status" value="1"/>
</dbReference>
<sequence>MTFNRPGPLEDASRLWRMDREPMGDAGEGPLALLRLMIALAWRNKMRLIACTAAGFLLAFLYANSLPKVYNATATLLLEPRQFASAGRDISGQQNLDLNSAESELQIIRSERLLSAVFESLVLQGDAELGPRPPKEFSGLAVQVQDTMSTLVDNGLTTLGKTSRRAEDSLDPTADPRENARRIAFANFVKRLSARRVGQSYVVEIEFWSYNQNLPARVANAMVSGYILQSIASKEQMARAGTDTLQGRLDALAIQVNAAREAMRNGTLPAVATPDADARIIGAALPPLDPSGPRKTLIAALGGLLGFLIGMSTIAINVAFDRRVRDAKELSQEAGIPCLATVPDTGKTAGLGWHFDSPALQRYASVIRDLKTSVDVACASQRRERNIVIAFIGATAATGVSTLSLSMAQLLSRSGHHVTFFYSGLPSMVEETSSSSTSLADVAISGLKADQLSFGNLDGIATLPIHSIDPHINIFADFRHSSVLRILETARLKGDVIFDLPALDTSLDALALAFHADAVLIVAKSGRTTIDEVKDVHNQLRRAGAPVIGTVVNRVRS</sequence>
<dbReference type="Proteomes" id="UP000028181">
    <property type="component" value="Plasmid pHAMBI540a"/>
</dbReference>
<dbReference type="Pfam" id="PF02706">
    <property type="entry name" value="Wzz"/>
    <property type="match status" value="1"/>
</dbReference>
<organism evidence="8 9">
    <name type="scientific">Neorhizobium galegae bv. orientalis str. HAMBI 540</name>
    <dbReference type="NCBI Taxonomy" id="1028800"/>
    <lineage>
        <taxon>Bacteria</taxon>
        <taxon>Pseudomonadati</taxon>
        <taxon>Pseudomonadota</taxon>
        <taxon>Alphaproteobacteria</taxon>
        <taxon>Hyphomicrobiales</taxon>
        <taxon>Rhizobiaceae</taxon>
        <taxon>Rhizobium/Agrobacterium group</taxon>
        <taxon>Neorhizobium</taxon>
    </lineage>
</organism>
<keyword evidence="8" id="KW-0614">Plasmid</keyword>
<feature type="transmembrane region" description="Helical" evidence="6">
    <location>
        <begin position="297"/>
        <end position="320"/>
    </location>
</feature>
<dbReference type="eggNOG" id="COG3206">
    <property type="taxonomic scope" value="Bacteria"/>
</dbReference>
<protein>
    <submittedName>
        <fullName evidence="8">CobQ/CobB/MinD/ParA nucleotide binding domain-containing protein</fullName>
    </submittedName>
</protein>
<comment type="subcellular location">
    <subcellularLocation>
        <location evidence="1">Cell membrane</location>
        <topology evidence="1">Multi-pass membrane protein</topology>
    </subcellularLocation>
</comment>
<dbReference type="InterPro" id="IPR003856">
    <property type="entry name" value="LPS_length_determ_N"/>
</dbReference>
<feature type="domain" description="Polysaccharide chain length determinant N-terminal" evidence="7">
    <location>
        <begin position="41"/>
        <end position="120"/>
    </location>
</feature>
<dbReference type="PANTHER" id="PTHR32309:SF13">
    <property type="entry name" value="FERRIC ENTEROBACTIN TRANSPORT PROTEIN FEPE"/>
    <property type="match status" value="1"/>
</dbReference>
<dbReference type="GeneID" id="24260191"/>
<gene>
    <name evidence="8" type="ORF">RG540_PA13750</name>
</gene>
<geneLocation type="plasmid" evidence="9">
    <name>II</name>
</geneLocation>
<evidence type="ECO:0000259" key="7">
    <source>
        <dbReference type="Pfam" id="PF02706"/>
    </source>
</evidence>
<proteinExistence type="predicted"/>
<dbReference type="Gene3D" id="3.40.50.300">
    <property type="entry name" value="P-loop containing nucleotide triphosphate hydrolases"/>
    <property type="match status" value="1"/>
</dbReference>
<keyword evidence="4 6" id="KW-1133">Transmembrane helix</keyword>
<evidence type="ECO:0000256" key="1">
    <source>
        <dbReference type="ARBA" id="ARBA00004651"/>
    </source>
</evidence>
<keyword evidence="3 6" id="KW-0812">Transmembrane</keyword>
<dbReference type="SUPFAM" id="SSF52540">
    <property type="entry name" value="P-loop containing nucleoside triphosphate hydrolases"/>
    <property type="match status" value="1"/>
</dbReference>
<dbReference type="GO" id="GO:0005886">
    <property type="term" value="C:plasma membrane"/>
    <property type="evidence" value="ECO:0007669"/>
    <property type="project" value="UniProtKB-SubCell"/>
</dbReference>
<keyword evidence="9" id="KW-1185">Reference proteome</keyword>
<dbReference type="PATRIC" id="fig|1028800.3.peg.6022"/>